<accession>M4RBC7</accession>
<dbReference type="HOGENOM" id="CLU_1912999_0_0_11"/>
<reference evidence="1 2" key="1">
    <citation type="journal article" date="2013" name="Genome Announc.">
        <title>Complete Genome Sequence of the Probiotic Bifidobacterium thermophilum Strain RBL67.</title>
        <authorList>
            <person name="Jans C."/>
            <person name="Lacroix C."/>
            <person name="Follador R."/>
            <person name="Stevens M.J."/>
        </authorList>
    </citation>
    <scope>NUCLEOTIDE SEQUENCE [LARGE SCALE GENOMIC DNA]</scope>
    <source>
        <strain evidence="1 2">RBL67</strain>
    </source>
</reference>
<dbReference type="KEGG" id="btp:D805_0509"/>
<organism evidence="1 2">
    <name type="scientific">Bifidobacterium thermophilum RBL67</name>
    <dbReference type="NCBI Taxonomy" id="1254439"/>
    <lineage>
        <taxon>Bacteria</taxon>
        <taxon>Bacillati</taxon>
        <taxon>Actinomycetota</taxon>
        <taxon>Actinomycetes</taxon>
        <taxon>Bifidobacteriales</taxon>
        <taxon>Bifidobacteriaceae</taxon>
        <taxon>Bifidobacterium</taxon>
    </lineage>
</organism>
<evidence type="ECO:0000313" key="2">
    <source>
        <dbReference type="Proteomes" id="UP000011835"/>
    </source>
</evidence>
<protein>
    <submittedName>
        <fullName evidence="1">Uncharacterized protein</fullName>
    </submittedName>
</protein>
<proteinExistence type="predicted"/>
<sequence length="132" mass="14534">MSADYGRLPDCLFPRTDSEIGHRNRIRAEENTGIAVCPAARLVGDDQRTAVFRCFRLAVGGGGSRQGRLPWTEPGIGGQDWIWSDFGAAAGLAAGWPRSGDRRVPPFPDWCLLFPLVVEVVFVDWFGDRVSD</sequence>
<evidence type="ECO:0000313" key="1">
    <source>
        <dbReference type="EMBL" id="AGH40776.1"/>
    </source>
</evidence>
<dbReference type="EMBL" id="CP004346">
    <property type="protein sequence ID" value="AGH40776.1"/>
    <property type="molecule type" value="Genomic_DNA"/>
</dbReference>
<gene>
    <name evidence="1" type="ORF">D805_0509</name>
</gene>
<keyword evidence="2" id="KW-1185">Reference proteome</keyword>
<dbReference type="AlphaFoldDB" id="M4RBC7"/>
<dbReference type="Proteomes" id="UP000011835">
    <property type="component" value="Chromosome"/>
</dbReference>
<name>M4RBC7_9BIFI</name>